<dbReference type="SUPFAM" id="SSF55486">
    <property type="entry name" value="Metalloproteases ('zincins'), catalytic domain"/>
    <property type="match status" value="1"/>
</dbReference>
<dbReference type="Proteomes" id="UP001321473">
    <property type="component" value="Unassembled WGS sequence"/>
</dbReference>
<sequence length="523" mass="58023">MAEVRGALLAAGLHWPQRDPEPDFLSAVFHMSRRVYQPVFFDVEVGVMEGPLTLIVQFGGQRWHAALTTQFVSTYQKISQHVVTIHAKEHFRTSYESLATMNETHCDELFTQFIEMKRFLDSRTPSADDGNSSADPTFFTRWTPSVPQSRWEELSQRFLNSSLSELTGAFVDQAGAFKALFALHGAFGEEKMASFVGFFAVQALVGFSSVRLLESFYAGSDLAVEEHRKDCVMTAYQYYAYAIDSFLLRGTDRAMRDVTKLVGWVAEAFERLLNSTNAEWSPITGSARPEPLPANMNKAFAILNASRREVADSVYAGFPQVAIDAPLANSIGVVAYLEGKENPATVSGQALYAGYRSLDATIYNGFRVNPQLLAFPWYEPDAHIGILLGGLGVRLAAVSFYDYVERKDLYAENWECLSPNATIGADVDRDLLGAVAAAAIVWDIFENIGHKSSGASSPKREAPPPWTDEKMPFVFSCWLNCGDAERGPLMCNTPVMHSPHFGRVFECPAGSRMNPVEKCRMKV</sequence>
<reference evidence="1 2" key="1">
    <citation type="journal article" date="2023" name="Arcadia Sci">
        <title>De novo assembly of a long-read Amblyomma americanum tick genome.</title>
        <authorList>
            <person name="Chou S."/>
            <person name="Poskanzer K.E."/>
            <person name="Rollins M."/>
            <person name="Thuy-Boun P.S."/>
        </authorList>
    </citation>
    <scope>NUCLEOTIDE SEQUENCE [LARGE SCALE GENOMIC DNA]</scope>
    <source>
        <strain evidence="1">F_SG_1</strain>
        <tissue evidence="1">Salivary glands</tissue>
    </source>
</reference>
<proteinExistence type="predicted"/>
<gene>
    <name evidence="1" type="ORF">V5799_005583</name>
</gene>
<dbReference type="InterPro" id="IPR024079">
    <property type="entry name" value="MetalloPept_cat_dom_sf"/>
</dbReference>
<comment type="caution">
    <text evidence="1">The sequence shown here is derived from an EMBL/GenBank/DDBJ whole genome shotgun (WGS) entry which is preliminary data.</text>
</comment>
<evidence type="ECO:0000313" key="2">
    <source>
        <dbReference type="Proteomes" id="UP001321473"/>
    </source>
</evidence>
<dbReference type="EMBL" id="JARKHS020025279">
    <property type="protein sequence ID" value="KAK8767637.1"/>
    <property type="molecule type" value="Genomic_DNA"/>
</dbReference>
<protein>
    <submittedName>
        <fullName evidence="1">Uncharacterized protein</fullName>
    </submittedName>
</protein>
<evidence type="ECO:0000313" key="1">
    <source>
        <dbReference type="EMBL" id="KAK8767637.1"/>
    </source>
</evidence>
<name>A0AAQ4DYU7_AMBAM</name>
<dbReference type="AlphaFoldDB" id="A0AAQ4DYU7"/>
<dbReference type="GO" id="GO:0008237">
    <property type="term" value="F:metallopeptidase activity"/>
    <property type="evidence" value="ECO:0007669"/>
    <property type="project" value="InterPro"/>
</dbReference>
<accession>A0AAQ4DYU7</accession>
<dbReference type="Gene3D" id="3.40.390.10">
    <property type="entry name" value="Collagenase (Catalytic Domain)"/>
    <property type="match status" value="1"/>
</dbReference>
<keyword evidence="2" id="KW-1185">Reference proteome</keyword>
<organism evidence="1 2">
    <name type="scientific">Amblyomma americanum</name>
    <name type="common">Lone star tick</name>
    <dbReference type="NCBI Taxonomy" id="6943"/>
    <lineage>
        <taxon>Eukaryota</taxon>
        <taxon>Metazoa</taxon>
        <taxon>Ecdysozoa</taxon>
        <taxon>Arthropoda</taxon>
        <taxon>Chelicerata</taxon>
        <taxon>Arachnida</taxon>
        <taxon>Acari</taxon>
        <taxon>Parasitiformes</taxon>
        <taxon>Ixodida</taxon>
        <taxon>Ixodoidea</taxon>
        <taxon>Ixodidae</taxon>
        <taxon>Amblyomminae</taxon>
        <taxon>Amblyomma</taxon>
    </lineage>
</organism>